<feature type="region of interest" description="Disordered" evidence="7">
    <location>
        <begin position="1"/>
        <end position="25"/>
    </location>
</feature>
<evidence type="ECO:0000256" key="6">
    <source>
        <dbReference type="ARBA" id="ARBA00023136"/>
    </source>
</evidence>
<evidence type="ECO:0000256" key="5">
    <source>
        <dbReference type="ARBA" id="ARBA00022989"/>
    </source>
</evidence>
<accession>A0ABW3TPX2</accession>
<feature type="transmembrane region" description="Helical" evidence="8">
    <location>
        <begin position="151"/>
        <end position="168"/>
    </location>
</feature>
<evidence type="ECO:0000256" key="7">
    <source>
        <dbReference type="SAM" id="MobiDB-lite"/>
    </source>
</evidence>
<comment type="caution">
    <text evidence="10">The sequence shown here is derived from an EMBL/GenBank/DDBJ whole genome shotgun (WGS) entry which is preliminary data.</text>
</comment>
<keyword evidence="3 8" id="KW-0812">Transmembrane</keyword>
<dbReference type="PANTHER" id="PTHR43652:SF2">
    <property type="entry name" value="BASIC AMINO ACID ANTIPORTER YFCC-RELATED"/>
    <property type="match status" value="1"/>
</dbReference>
<feature type="transmembrane region" description="Helical" evidence="8">
    <location>
        <begin position="111"/>
        <end position="144"/>
    </location>
</feature>
<keyword evidence="5 8" id="KW-1133">Transmembrane helix</keyword>
<evidence type="ECO:0000256" key="4">
    <source>
        <dbReference type="ARBA" id="ARBA00022737"/>
    </source>
</evidence>
<keyword evidence="6 8" id="KW-0472">Membrane</keyword>
<dbReference type="RefSeq" id="WP_343958143.1">
    <property type="nucleotide sequence ID" value="NZ_BAAAKZ010000002.1"/>
</dbReference>
<feature type="transmembrane region" description="Helical" evidence="8">
    <location>
        <begin position="301"/>
        <end position="325"/>
    </location>
</feature>
<reference evidence="11" key="1">
    <citation type="journal article" date="2019" name="Int. J. Syst. Evol. Microbiol.">
        <title>The Global Catalogue of Microorganisms (GCM) 10K type strain sequencing project: providing services to taxonomists for standard genome sequencing and annotation.</title>
        <authorList>
            <consortium name="The Broad Institute Genomics Platform"/>
            <consortium name="The Broad Institute Genome Sequencing Center for Infectious Disease"/>
            <person name="Wu L."/>
            <person name="Ma J."/>
        </authorList>
    </citation>
    <scope>NUCLEOTIDE SEQUENCE [LARGE SCALE GENOMIC DNA]</scope>
    <source>
        <strain evidence="11">CCUG 50213</strain>
    </source>
</reference>
<keyword evidence="4" id="KW-0677">Repeat</keyword>
<feature type="transmembrane region" description="Helical" evidence="8">
    <location>
        <begin position="261"/>
        <end position="281"/>
    </location>
</feature>
<organism evidence="10 11">
    <name type="scientific">Leucobacter albus</name>
    <dbReference type="NCBI Taxonomy" id="272210"/>
    <lineage>
        <taxon>Bacteria</taxon>
        <taxon>Bacillati</taxon>
        <taxon>Actinomycetota</taxon>
        <taxon>Actinomycetes</taxon>
        <taxon>Micrococcales</taxon>
        <taxon>Microbacteriaceae</taxon>
        <taxon>Leucobacter</taxon>
    </lineage>
</organism>
<gene>
    <name evidence="10" type="ORF">ACFQ3U_06215</name>
</gene>
<dbReference type="PANTHER" id="PTHR43652">
    <property type="entry name" value="BASIC AMINO ACID ANTIPORTER YFCC-RELATED"/>
    <property type="match status" value="1"/>
</dbReference>
<feature type="transmembrane region" description="Helical" evidence="8">
    <location>
        <begin position="180"/>
        <end position="203"/>
    </location>
</feature>
<feature type="transmembrane region" description="Helical" evidence="8">
    <location>
        <begin position="416"/>
        <end position="435"/>
    </location>
</feature>
<comment type="subcellular location">
    <subcellularLocation>
        <location evidence="1">Membrane</location>
        <topology evidence="1">Multi-pass membrane protein</topology>
    </subcellularLocation>
</comment>
<feature type="domain" description="Citrate transporter-like" evidence="9">
    <location>
        <begin position="141"/>
        <end position="508"/>
    </location>
</feature>
<keyword evidence="11" id="KW-1185">Reference proteome</keyword>
<feature type="transmembrane region" description="Helical" evidence="8">
    <location>
        <begin position="545"/>
        <end position="565"/>
    </location>
</feature>
<dbReference type="InterPro" id="IPR051679">
    <property type="entry name" value="DASS-Related_Transporters"/>
</dbReference>
<proteinExistence type="predicted"/>
<evidence type="ECO:0000313" key="11">
    <source>
        <dbReference type="Proteomes" id="UP001597181"/>
    </source>
</evidence>
<evidence type="ECO:0000259" key="9">
    <source>
        <dbReference type="Pfam" id="PF03600"/>
    </source>
</evidence>
<name>A0ABW3TPX2_9MICO</name>
<keyword evidence="2" id="KW-0813">Transport</keyword>
<evidence type="ECO:0000256" key="8">
    <source>
        <dbReference type="SAM" id="Phobius"/>
    </source>
</evidence>
<protein>
    <submittedName>
        <fullName evidence="10">SLC13 family permease</fullName>
    </submittedName>
</protein>
<feature type="compositionally biased region" description="Low complexity" evidence="7">
    <location>
        <begin position="12"/>
        <end position="23"/>
    </location>
</feature>
<dbReference type="EMBL" id="JBHTLY010000002">
    <property type="protein sequence ID" value="MFD1201483.1"/>
    <property type="molecule type" value="Genomic_DNA"/>
</dbReference>
<feature type="transmembrane region" description="Helical" evidence="8">
    <location>
        <begin position="455"/>
        <end position="473"/>
    </location>
</feature>
<dbReference type="Pfam" id="PF03600">
    <property type="entry name" value="CitMHS"/>
    <property type="match status" value="1"/>
</dbReference>
<evidence type="ECO:0000256" key="2">
    <source>
        <dbReference type="ARBA" id="ARBA00022448"/>
    </source>
</evidence>
<evidence type="ECO:0000313" key="10">
    <source>
        <dbReference type="EMBL" id="MFD1201483.1"/>
    </source>
</evidence>
<evidence type="ECO:0000256" key="3">
    <source>
        <dbReference type="ARBA" id="ARBA00022692"/>
    </source>
</evidence>
<feature type="transmembrane region" description="Helical" evidence="8">
    <location>
        <begin position="72"/>
        <end position="91"/>
    </location>
</feature>
<dbReference type="Proteomes" id="UP001597181">
    <property type="component" value="Unassembled WGS sequence"/>
</dbReference>
<sequence length="571" mass="57520">MSATETSAGLPATAAERQATAAEPGTVRYATVPPRVAPRASAGAVARARAGAVRSDKRLAAPQASPATLRRWGAAALVVVFAAWLIAPAALRDSAAGAATGAGPDPGTGLAAAGTAVSATTGALALPAAATIAVFLAAVWAWVFTPLDDTLVAFLAAVALILVGALPAETFFASLGDETIWLLICACILAAGVAASGLALRGAAQLVTRARTPRALAHASTAALIVSAFAIPATSGRAALSLPVYAALASALPGRQRLLRALALIFPTVILLSAVGSLLGAGAHLITSQLLAQATGEGIGFLRWLVLGLPLAVVSSHLACELVLLRFTDRAERRTPVRVTLADLARDAETPVQGPLTGVERRALTLLAVVVALWCSEPLHGLSPALVALLGAIAATTPRLGCIALGTAVKRVPWQLMLFLAATLALGTALTQTGAATWLGETLLGPVRGLGEGSGLVFLVLVVALSLAAHLVIQSRSARSAALIPVIIALAPGLGVDPAAAAFASTAAAGFCHTLPSSAKPVAMFSSAEAGAGIDPADLLSLSRWLAPLMFALIMAFSLWVWPLLGLPAFT</sequence>
<evidence type="ECO:0000256" key="1">
    <source>
        <dbReference type="ARBA" id="ARBA00004141"/>
    </source>
</evidence>
<dbReference type="InterPro" id="IPR004680">
    <property type="entry name" value="Cit_transptr-like_dom"/>
</dbReference>